<organism evidence="1 2">
    <name type="scientific">Candidatus Borkfalkia excrementigallinarum</name>
    <dbReference type="NCBI Taxonomy" id="2838506"/>
    <lineage>
        <taxon>Bacteria</taxon>
        <taxon>Bacillati</taxon>
        <taxon>Bacillota</taxon>
        <taxon>Clostridia</taxon>
        <taxon>Christensenellales</taxon>
        <taxon>Christensenellaceae</taxon>
        <taxon>Candidatus Borkfalkia</taxon>
    </lineage>
</organism>
<dbReference type="EMBL" id="DXCQ01000031">
    <property type="protein sequence ID" value="HIY96909.1"/>
    <property type="molecule type" value="Genomic_DNA"/>
</dbReference>
<comment type="caution">
    <text evidence="1">The sequence shown here is derived from an EMBL/GenBank/DDBJ whole genome shotgun (WGS) entry which is preliminary data.</text>
</comment>
<dbReference type="InterPro" id="IPR015067">
    <property type="entry name" value="DUF1893_TM1506-like"/>
</dbReference>
<dbReference type="InterPro" id="IPR016193">
    <property type="entry name" value="Cytidine_deaminase-like"/>
</dbReference>
<evidence type="ECO:0000313" key="2">
    <source>
        <dbReference type="Proteomes" id="UP000886750"/>
    </source>
</evidence>
<name>A0A9D1ZZN8_9FIRM</name>
<evidence type="ECO:0000313" key="1">
    <source>
        <dbReference type="EMBL" id="HIY96909.1"/>
    </source>
</evidence>
<dbReference type="AlphaFoldDB" id="A0A9D1ZZN8"/>
<dbReference type="Gene3D" id="3.40.140.30">
    <property type="entry name" value="Hypothetical protein TM1506"/>
    <property type="match status" value="1"/>
</dbReference>
<reference evidence="1" key="1">
    <citation type="journal article" date="2021" name="PeerJ">
        <title>Extensive microbial diversity within the chicken gut microbiome revealed by metagenomics and culture.</title>
        <authorList>
            <person name="Gilroy R."/>
            <person name="Ravi A."/>
            <person name="Getino M."/>
            <person name="Pursley I."/>
            <person name="Horton D.L."/>
            <person name="Alikhan N.F."/>
            <person name="Baker D."/>
            <person name="Gharbi K."/>
            <person name="Hall N."/>
            <person name="Watson M."/>
            <person name="Adriaenssens E.M."/>
            <person name="Foster-Nyarko E."/>
            <person name="Jarju S."/>
            <person name="Secka A."/>
            <person name="Antonio M."/>
            <person name="Oren A."/>
            <person name="Chaudhuri R.R."/>
            <person name="La Ragione R."/>
            <person name="Hildebrand F."/>
            <person name="Pallen M.J."/>
        </authorList>
    </citation>
    <scope>NUCLEOTIDE SEQUENCE</scope>
    <source>
        <strain evidence="1">1345</strain>
    </source>
</reference>
<reference evidence="1" key="2">
    <citation type="submission" date="2021-04" db="EMBL/GenBank/DDBJ databases">
        <authorList>
            <person name="Gilroy R."/>
        </authorList>
    </citation>
    <scope>NUCLEOTIDE SEQUENCE</scope>
    <source>
        <strain evidence="1">1345</strain>
    </source>
</reference>
<gene>
    <name evidence="1" type="ORF">H9729_04405</name>
</gene>
<dbReference type="Proteomes" id="UP000886750">
    <property type="component" value="Unassembled WGS sequence"/>
</dbReference>
<protein>
    <submittedName>
        <fullName evidence="1">DUF1893 domain-containing protein</fullName>
    </submittedName>
</protein>
<sequence>MYDLESLKSLVEGGCTYAIARGEKLFSGKERGIRPLLELIGRGEDMRGAVAADKIVGKAAALLYACMGIQELYAGVLSESGLAVLREYGIAVQFGTLAERIINRAGTGICPMEETVENIAEPAAAFAALQKRAAELAGK</sequence>
<proteinExistence type="predicted"/>
<dbReference type="Pfam" id="PF08973">
    <property type="entry name" value="TM1506"/>
    <property type="match status" value="1"/>
</dbReference>
<dbReference type="InterPro" id="IPR037081">
    <property type="entry name" value="Hyp_TM1506"/>
</dbReference>
<dbReference type="SUPFAM" id="SSF53927">
    <property type="entry name" value="Cytidine deaminase-like"/>
    <property type="match status" value="1"/>
</dbReference>
<accession>A0A9D1ZZN8</accession>
<dbReference type="GO" id="GO:0003824">
    <property type="term" value="F:catalytic activity"/>
    <property type="evidence" value="ECO:0007669"/>
    <property type="project" value="InterPro"/>
</dbReference>